<sequence>MDRRQFLSVLASAAMAPQLAGATDGEPGLMLGKGEPFSRRAIIDRARDMAKRAYAPRAEVPLAWRELSYEQYKSIWFDTRNALWADGDTPVQMDVFHPGLYFPRAVQINAVEEGQTRRVQFDMAVFDKTDQVPDLPVPTDLGYSGLRLRAELETPGIFTEYMVMQGASYFRAIGKGQNYGLSARGIAIDTAEPSGEEFPEFTEFWIERPAPGQMDTVIHALLDGPSVTGCYRFRITPGDTTVMEVEADLFARKRLTHVGLAPLTSMFLFDETNRERFSDFRPAVHDSDGLMMMNGGGEVIWRPLANPKRLQVSGFLDKDPKGFGLMQRARQLGDFADLEAHYHTRPGLWVEPQGDWGMGRVRLVEIPSDKEIYDNIVAYWRPMDPMEPGKNHRFAYRLYWGADPAPVHTLAQVLNTRMGESTFSDGHIIAIDFAAHPDLPEDLSQVVKLIRASGGVEVTEGVLQRNPETGGARLAFRFIPGDAQVVEFRAQLRLPGQALSEVWLYRWTA</sequence>
<gene>
    <name evidence="7" type="ORF">ACMU_10740</name>
</gene>
<dbReference type="SUPFAM" id="SSF74650">
    <property type="entry name" value="Galactose mutarotase-like"/>
    <property type="match status" value="1"/>
</dbReference>
<keyword evidence="8" id="KW-1185">Reference proteome</keyword>
<dbReference type="Pfam" id="PF04349">
    <property type="entry name" value="MdoG"/>
    <property type="match status" value="1"/>
</dbReference>
<evidence type="ECO:0000256" key="4">
    <source>
        <dbReference type="ARBA" id="ARBA00022729"/>
    </source>
</evidence>
<dbReference type="OrthoDB" id="9777817at2"/>
<dbReference type="InterPro" id="IPR013783">
    <property type="entry name" value="Ig-like_fold"/>
</dbReference>
<dbReference type="InterPro" id="IPR014756">
    <property type="entry name" value="Ig_E-set"/>
</dbReference>
<dbReference type="GO" id="GO:0030288">
    <property type="term" value="C:outer membrane-bounded periplasmic space"/>
    <property type="evidence" value="ECO:0007669"/>
    <property type="project" value="TreeGrafter"/>
</dbReference>
<evidence type="ECO:0000313" key="8">
    <source>
        <dbReference type="Proteomes" id="UP000026249"/>
    </source>
</evidence>
<organism evidence="7 8">
    <name type="scientific">Actibacterium mucosum KCTC 23349</name>
    <dbReference type="NCBI Taxonomy" id="1454373"/>
    <lineage>
        <taxon>Bacteria</taxon>
        <taxon>Pseudomonadati</taxon>
        <taxon>Pseudomonadota</taxon>
        <taxon>Alphaproteobacteria</taxon>
        <taxon>Rhodobacterales</taxon>
        <taxon>Roseobacteraceae</taxon>
        <taxon>Actibacterium</taxon>
    </lineage>
</organism>
<comment type="caution">
    <text evidence="7">The sequence shown here is derived from an EMBL/GenBank/DDBJ whole genome shotgun (WGS) entry which is preliminary data.</text>
</comment>
<evidence type="ECO:0000256" key="5">
    <source>
        <dbReference type="ARBA" id="ARBA00022764"/>
    </source>
</evidence>
<dbReference type="Proteomes" id="UP000026249">
    <property type="component" value="Unassembled WGS sequence"/>
</dbReference>
<evidence type="ECO:0000256" key="1">
    <source>
        <dbReference type="ARBA" id="ARBA00004418"/>
    </source>
</evidence>
<dbReference type="UniPathway" id="UPA00637"/>
<dbReference type="InterPro" id="IPR011013">
    <property type="entry name" value="Gal_mutarotase_sf_dom"/>
</dbReference>
<dbReference type="GO" id="GO:0030246">
    <property type="term" value="F:carbohydrate binding"/>
    <property type="evidence" value="ECO:0007669"/>
    <property type="project" value="InterPro"/>
</dbReference>
<dbReference type="PIRSF" id="PIRSF006281">
    <property type="entry name" value="MdoG"/>
    <property type="match status" value="1"/>
</dbReference>
<dbReference type="SUPFAM" id="SSF81296">
    <property type="entry name" value="E set domains"/>
    <property type="match status" value="1"/>
</dbReference>
<evidence type="ECO:0000256" key="2">
    <source>
        <dbReference type="ARBA" id="ARBA00005001"/>
    </source>
</evidence>
<dbReference type="PANTHER" id="PTHR30504:SF2">
    <property type="entry name" value="GLUCANS BIOSYNTHESIS PROTEIN G"/>
    <property type="match status" value="1"/>
</dbReference>
<dbReference type="RefSeq" id="WP_035258505.1">
    <property type="nucleotide sequence ID" value="NZ_JFKE01000003.1"/>
</dbReference>
<proteinExistence type="inferred from homology"/>
<dbReference type="AlphaFoldDB" id="A0A037ZMZ8"/>
<dbReference type="Gene3D" id="2.70.98.10">
    <property type="match status" value="1"/>
</dbReference>
<evidence type="ECO:0000256" key="3">
    <source>
        <dbReference type="ARBA" id="ARBA00009284"/>
    </source>
</evidence>
<dbReference type="PANTHER" id="PTHR30504">
    <property type="entry name" value="GLUCANS BIOSYNTHESIS PROTEIN"/>
    <property type="match status" value="1"/>
</dbReference>
<comment type="similarity">
    <text evidence="3">Belongs to the OpgD/OpgG family.</text>
</comment>
<dbReference type="FunFam" id="2.70.98.10:FF:000001">
    <property type="entry name" value="Glucans biosynthesis protein G"/>
    <property type="match status" value="1"/>
</dbReference>
<accession>A0A037ZMZ8</accession>
<keyword evidence="4" id="KW-0732">Signal</keyword>
<dbReference type="Gene3D" id="2.60.40.10">
    <property type="entry name" value="Immunoglobulins"/>
    <property type="match status" value="1"/>
</dbReference>
<keyword evidence="5" id="KW-0574">Periplasm</keyword>
<feature type="domain" description="Glucan biosynthesis periplasmic MdoG C-terminal" evidence="6">
    <location>
        <begin position="37"/>
        <end position="507"/>
    </location>
</feature>
<evidence type="ECO:0000259" key="6">
    <source>
        <dbReference type="Pfam" id="PF04349"/>
    </source>
</evidence>
<comment type="pathway">
    <text evidence="2">Glycan metabolism; osmoregulated periplasmic glucan (OPG) biosynthesis.</text>
</comment>
<dbReference type="GO" id="GO:0051274">
    <property type="term" value="P:beta-glucan biosynthetic process"/>
    <property type="evidence" value="ECO:0007669"/>
    <property type="project" value="TreeGrafter"/>
</dbReference>
<reference evidence="7 8" key="1">
    <citation type="submission" date="2014-03" db="EMBL/GenBank/DDBJ databases">
        <title>Draft Genome Sequence of Actibacterium mucosum KCTC 23349, a Marine Alphaproteobacterium with Complex Ionic Requirements Isolated from Mediterranean Seawater at Malvarrosa Beach, Valencia, Spain.</title>
        <authorList>
            <person name="Arahal D.R."/>
            <person name="Shao Z."/>
            <person name="Lai Q."/>
            <person name="Pujalte M.J."/>
        </authorList>
    </citation>
    <scope>NUCLEOTIDE SEQUENCE [LARGE SCALE GENOMIC DNA]</scope>
    <source>
        <strain evidence="7 8">KCTC 23349</strain>
    </source>
</reference>
<dbReference type="GO" id="GO:0003824">
    <property type="term" value="F:catalytic activity"/>
    <property type="evidence" value="ECO:0007669"/>
    <property type="project" value="InterPro"/>
</dbReference>
<dbReference type="InterPro" id="IPR014438">
    <property type="entry name" value="Glucan_biosyn_MdoG/MdoD"/>
</dbReference>
<name>A0A037ZMZ8_9RHOB</name>
<comment type="subcellular location">
    <subcellularLocation>
        <location evidence="1">Periplasm</location>
    </subcellularLocation>
</comment>
<dbReference type="InterPro" id="IPR007444">
    <property type="entry name" value="Glucan_biosyn_MdoG_C"/>
</dbReference>
<dbReference type="InterPro" id="IPR014718">
    <property type="entry name" value="GH-type_carb-bd"/>
</dbReference>
<evidence type="ECO:0000313" key="7">
    <source>
        <dbReference type="EMBL" id="KAJ56221.1"/>
    </source>
</evidence>
<dbReference type="EMBL" id="JFKE01000003">
    <property type="protein sequence ID" value="KAJ56221.1"/>
    <property type="molecule type" value="Genomic_DNA"/>
</dbReference>
<protein>
    <submittedName>
        <fullName evidence="7">Glucan biosynthesis protein G</fullName>
    </submittedName>
</protein>
<dbReference type="STRING" id="1454373.ACMU_10740"/>